<reference evidence="6 7" key="1">
    <citation type="submission" date="2016-02" db="EMBL/GenBank/DDBJ databases">
        <authorList>
            <person name="Holder M.E."/>
            <person name="Ajami N.J."/>
            <person name="Petrosino J.F."/>
        </authorList>
    </citation>
    <scope>NUCLEOTIDE SEQUENCE [LARGE SCALE GENOMIC DNA]</scope>
    <source>
        <strain evidence="6 7">CCUG 32990</strain>
    </source>
</reference>
<dbReference type="Proteomes" id="UP000065822">
    <property type="component" value="Chromosome"/>
</dbReference>
<keyword evidence="2" id="KW-0812">Transmembrane</keyword>
<evidence type="ECO:0000256" key="2">
    <source>
        <dbReference type="ARBA" id="ARBA00022692"/>
    </source>
</evidence>
<keyword evidence="4" id="KW-0472">Membrane</keyword>
<organism evidence="6 7">
    <name type="scientific">Capnocytophaga haemolytica</name>
    <dbReference type="NCBI Taxonomy" id="45243"/>
    <lineage>
        <taxon>Bacteria</taxon>
        <taxon>Pseudomonadati</taxon>
        <taxon>Bacteroidota</taxon>
        <taxon>Flavobacteriia</taxon>
        <taxon>Flavobacteriales</taxon>
        <taxon>Flavobacteriaceae</taxon>
        <taxon>Capnocytophaga</taxon>
    </lineage>
</organism>
<keyword evidence="7" id="KW-1185">Reference proteome</keyword>
<protein>
    <recommendedName>
        <fullName evidence="5">Translocation and assembly module TamB C-terminal domain-containing protein</fullName>
    </recommendedName>
</protein>
<comment type="subcellular location">
    <subcellularLocation>
        <location evidence="1">Membrane</location>
        <topology evidence="1">Single-pass membrane protein</topology>
    </subcellularLocation>
</comment>
<keyword evidence="3" id="KW-1133">Transmembrane helix</keyword>
<gene>
    <name evidence="6" type="ORF">AXF12_09665</name>
</gene>
<dbReference type="InterPro" id="IPR007452">
    <property type="entry name" value="TamB_C"/>
</dbReference>
<dbReference type="EMBL" id="CP014227">
    <property type="protein sequence ID" value="AMD85754.1"/>
    <property type="molecule type" value="Genomic_DNA"/>
</dbReference>
<name>A0ABM5XEW4_9FLAO</name>
<sequence>MLLLGVIAILLTLPVVQSFIAQKVVAYLNEDYGIDIQIERVHIKPNGFADIKQVLIRDEAKDTLIAAEKLTASILDFRQLISGNLFFGEVDGSGLKLNMITHKGDSLTNLDRFVAKFDSGKPSTGHFIMKAKRINLLESSFKIRDENAADPSVLSITQLSARLEDFQILGSEVYVNARKASLTYNNALKVNELDTDFSYTDTLMSAENLRLKTALSDIEGEVRLYPHKKSYSDFVNKVVLDVRLPKARVSTNDLNAFYNGFGRDKTIELEDVKMLGTLNNFDIPQGVISYQNTVIDGVFSFKNLLDKHQPIIITATDMYAESIYNDLATLMPVEIGQNLPQQIEGLGMFSIDGDFTYNTTGLKANITLNTTDGEAHIDGEMDNLQNTAETTYKGSVNTNDFELGKLLDESSIGTLTADLIIRGKGFDLNTMQLYANGTIYSVGYNDYDYQNIQVNGELQNQVFNGDINANDPNLRMRFRGLADLSRRNNKFDFQADIDKADLRALKFIEMDSISQLKGKVIIDIEGNKLDDIVGKIAFKNTEYTNSAGVFTFDDFEITSTINGGVKEITINSPDIISGNVKGKFRIAELKKVLQNAVGSIYTQYNPYKIAKNQYVDFHFNIYNKIIEIFVPQVKIGSNTFIKGAIDADNGSFKFQLQSPEINAYKKQIDSINIEIDNKNPLYNAYVEVKRADLGAYKLQDFNLINTTIKDTLFFRTEFRGGETGADNYELNFYHTLNKKQESIIGIKKSLINFKGNEWYINRENSVDQYNRLVLNRTADTLKISNFKMAHQNQYINLSGLLTTKDYKNLHLVAHNVALDKITPEMKGLNLTGTVNGSLSLTQKGKLYYPSADLFIRYFKLNGYDYGDLEASIYGNNDLSSFDVDAHFVNGRSLGFATRGKVLLDKNKGTLLDLNARFRDFALSPLNPFLEGIFYNLRGTVTGDVKIQGNVSDPQMNGELKLNKAGIGVTYLKLNSDIADGATIKVTNRTFDLDNWLLTDTAYKTQANLSGTIRHNKLRDWFLDLKVKTLGKRFMVLNTPFTDDAMFYGTAFIKGNASIKGALDEITIKVNASTAEGTSFKIPLSDSENIGDDSFITFLDKTDKVVKIERDLESIKGLELNFQLDVLPTAEVEIVMDRKTGSSLVGRGAGTLLIEINTNGKFNMWGDFITYSGFYNFKYENVIDKRFTVLPGGSISWSGDPMKAVLRNLKAAYTLYANPSALLDNSQYNRKIATQVVIKLEGELMHPETLFDINFPDSNPSLVSELNYKLEDQDRKQLQAFSLLAQGSFMSDRNADNRLVAYNLFETAAGLFNQLLSDEDNKLNLGVSYEAGTTDGTSDYNSDRLGFTVSTQITDWASVNAKVGIPVGGVSRTAVAGNVEVQFRLNSDGSLTAKIFNRENEWQQYMLDRIGYAQGAGITYTVDFSTFKELMQKIFKKGGKVIEKKK</sequence>
<evidence type="ECO:0000256" key="1">
    <source>
        <dbReference type="ARBA" id="ARBA00004167"/>
    </source>
</evidence>
<dbReference type="PANTHER" id="PTHR36985:SF1">
    <property type="entry name" value="TRANSLOCATION AND ASSEMBLY MODULE SUBUNIT TAMB"/>
    <property type="match status" value="1"/>
</dbReference>
<proteinExistence type="predicted"/>
<evidence type="ECO:0000256" key="4">
    <source>
        <dbReference type="ARBA" id="ARBA00023136"/>
    </source>
</evidence>
<evidence type="ECO:0000259" key="5">
    <source>
        <dbReference type="Pfam" id="PF04357"/>
    </source>
</evidence>
<dbReference type="Pfam" id="PF04357">
    <property type="entry name" value="TamB"/>
    <property type="match status" value="1"/>
</dbReference>
<feature type="domain" description="Translocation and assembly module TamB C-terminal" evidence="5">
    <location>
        <begin position="998"/>
        <end position="1423"/>
    </location>
</feature>
<evidence type="ECO:0000256" key="3">
    <source>
        <dbReference type="ARBA" id="ARBA00022989"/>
    </source>
</evidence>
<dbReference type="PANTHER" id="PTHR36985">
    <property type="entry name" value="TRANSLOCATION AND ASSEMBLY MODULE SUBUNIT TAMB"/>
    <property type="match status" value="1"/>
</dbReference>
<evidence type="ECO:0000313" key="6">
    <source>
        <dbReference type="EMBL" id="AMD85754.1"/>
    </source>
</evidence>
<evidence type="ECO:0000313" key="7">
    <source>
        <dbReference type="Proteomes" id="UP000065822"/>
    </source>
</evidence>
<accession>A0ABM5XEW4</accession>
<dbReference type="RefSeq" id="WP_066430645.1">
    <property type="nucleotide sequence ID" value="NZ_CP014227.1"/>
</dbReference>